<protein>
    <submittedName>
        <fullName evidence="2">Uncharacterized protein</fullName>
    </submittedName>
</protein>
<dbReference type="PANTHER" id="PTHR30615:SF8">
    <property type="entry name" value="UPF0047 PROTEIN C4A8.02C"/>
    <property type="match status" value="1"/>
</dbReference>
<evidence type="ECO:0000313" key="3">
    <source>
        <dbReference type="Proteomes" id="UP000001593"/>
    </source>
</evidence>
<dbReference type="AlphaFoldDB" id="A7SX60"/>
<gene>
    <name evidence="2" type="ORF">NEMVEDRAFT_v1g136349</name>
</gene>
<dbReference type="Proteomes" id="UP000001593">
    <property type="component" value="Unassembled WGS sequence"/>
</dbReference>
<dbReference type="eggNOG" id="KOG3267">
    <property type="taxonomic scope" value="Eukaryota"/>
</dbReference>
<keyword evidence="3" id="KW-1185">Reference proteome</keyword>
<dbReference type="InParanoid" id="A7SX60"/>
<dbReference type="KEGG" id="nve:5502640"/>
<dbReference type="Gene3D" id="2.60.120.460">
    <property type="entry name" value="YjbQ-like"/>
    <property type="match status" value="1"/>
</dbReference>
<organism evidence="2 3">
    <name type="scientific">Nematostella vectensis</name>
    <name type="common">Starlet sea anemone</name>
    <dbReference type="NCBI Taxonomy" id="45351"/>
    <lineage>
        <taxon>Eukaryota</taxon>
        <taxon>Metazoa</taxon>
        <taxon>Cnidaria</taxon>
        <taxon>Anthozoa</taxon>
        <taxon>Hexacorallia</taxon>
        <taxon>Actiniaria</taxon>
        <taxon>Edwardsiidae</taxon>
        <taxon>Nematostella</taxon>
    </lineage>
</organism>
<dbReference type="PhylomeDB" id="A7SX60"/>
<evidence type="ECO:0000256" key="1">
    <source>
        <dbReference type="ARBA" id="ARBA00005534"/>
    </source>
</evidence>
<comment type="similarity">
    <text evidence="1">Belongs to the UPF0047 family.</text>
</comment>
<evidence type="ECO:0000313" key="2">
    <source>
        <dbReference type="EMBL" id="EDO31717.1"/>
    </source>
</evidence>
<sequence>MATGGNTVWHQTSITVEPKKRGIHLITDKINKIPELKKYKIGLAHLLLQHTSASLSLNESWDPSVRKDMEMMLNRLAPEDAPYIHTLEGPDDMPAHVKTSLMGTSLTVPITNGKLNIGTWQGIWLCEHRDHASARHIIITLQGTQ</sequence>
<dbReference type="Pfam" id="PF01894">
    <property type="entry name" value="YjbQ"/>
    <property type="match status" value="1"/>
</dbReference>
<dbReference type="NCBIfam" id="TIGR00149">
    <property type="entry name" value="TIGR00149_YjbQ"/>
    <property type="match status" value="1"/>
</dbReference>
<dbReference type="PROSITE" id="PS01314">
    <property type="entry name" value="UPF0047"/>
    <property type="match status" value="1"/>
</dbReference>
<dbReference type="InterPro" id="IPR035917">
    <property type="entry name" value="YjbQ-like_sf"/>
</dbReference>
<accession>A7SX60</accession>
<dbReference type="OMA" id="VRADMEM"/>
<dbReference type="InterPro" id="IPR001602">
    <property type="entry name" value="UPF0047_YjbQ-like"/>
</dbReference>
<dbReference type="PANTHER" id="PTHR30615">
    <property type="entry name" value="UNCHARACTERIZED PROTEIN YJBQ-RELATED"/>
    <property type="match status" value="1"/>
</dbReference>
<name>A7SX60_NEMVE</name>
<dbReference type="EMBL" id="DS469879">
    <property type="protein sequence ID" value="EDO31717.1"/>
    <property type="molecule type" value="Genomic_DNA"/>
</dbReference>
<proteinExistence type="inferred from homology"/>
<dbReference type="SUPFAM" id="SSF111038">
    <property type="entry name" value="YjbQ-like"/>
    <property type="match status" value="1"/>
</dbReference>
<reference evidence="2 3" key="1">
    <citation type="journal article" date="2007" name="Science">
        <title>Sea anemone genome reveals ancestral eumetazoan gene repertoire and genomic organization.</title>
        <authorList>
            <person name="Putnam N.H."/>
            <person name="Srivastava M."/>
            <person name="Hellsten U."/>
            <person name="Dirks B."/>
            <person name="Chapman J."/>
            <person name="Salamov A."/>
            <person name="Terry A."/>
            <person name="Shapiro H."/>
            <person name="Lindquist E."/>
            <person name="Kapitonov V.V."/>
            <person name="Jurka J."/>
            <person name="Genikhovich G."/>
            <person name="Grigoriev I.V."/>
            <person name="Lucas S.M."/>
            <person name="Steele R.E."/>
            <person name="Finnerty J.R."/>
            <person name="Technau U."/>
            <person name="Martindale M.Q."/>
            <person name="Rokhsar D.S."/>
        </authorList>
    </citation>
    <scope>NUCLEOTIDE SEQUENCE [LARGE SCALE GENOMIC DNA]</scope>
    <source>
        <strain evidence="3">CH2 X CH6</strain>
    </source>
</reference>
<dbReference type="HOGENOM" id="CLU_096980_0_2_1"/>
<dbReference type="PIRSF" id="PIRSF004681">
    <property type="entry name" value="UCP004681"/>
    <property type="match status" value="1"/>
</dbReference>
<dbReference type="STRING" id="45351.A7SX60"/>